<organism evidence="1 2">
    <name type="scientific">Araneus ventricosus</name>
    <name type="common">Orbweaver spider</name>
    <name type="synonym">Epeira ventricosa</name>
    <dbReference type="NCBI Taxonomy" id="182803"/>
    <lineage>
        <taxon>Eukaryota</taxon>
        <taxon>Metazoa</taxon>
        <taxon>Ecdysozoa</taxon>
        <taxon>Arthropoda</taxon>
        <taxon>Chelicerata</taxon>
        <taxon>Arachnida</taxon>
        <taxon>Araneae</taxon>
        <taxon>Araneomorphae</taxon>
        <taxon>Entelegynae</taxon>
        <taxon>Araneoidea</taxon>
        <taxon>Araneidae</taxon>
        <taxon>Araneus</taxon>
    </lineage>
</organism>
<dbReference type="AlphaFoldDB" id="A0A4Y2BHU3"/>
<comment type="caution">
    <text evidence="1">The sequence shown here is derived from an EMBL/GenBank/DDBJ whole genome shotgun (WGS) entry which is preliminary data.</text>
</comment>
<keyword evidence="2" id="KW-1185">Reference proteome</keyword>
<dbReference type="EMBL" id="BGPR01083488">
    <property type="protein sequence ID" value="GBL91628.1"/>
    <property type="molecule type" value="Genomic_DNA"/>
</dbReference>
<evidence type="ECO:0000313" key="1">
    <source>
        <dbReference type="EMBL" id="GBL91628.1"/>
    </source>
</evidence>
<accession>A0A4Y2BHU3</accession>
<sequence length="109" mass="11527">MKCVSSILAINHLCVGERWGGGKCLGVAVTLEKSGREKEGTTRKSLVWGGGGGSVGVSLTGGEGSGSKQCGASVNDLPKSKSINWNEWMQASCWYKWSRTAWSSMASLK</sequence>
<proteinExistence type="predicted"/>
<reference evidence="1 2" key="1">
    <citation type="journal article" date="2019" name="Sci. Rep.">
        <title>Orb-weaving spider Araneus ventricosus genome elucidates the spidroin gene catalogue.</title>
        <authorList>
            <person name="Kono N."/>
            <person name="Nakamura H."/>
            <person name="Ohtoshi R."/>
            <person name="Moran D.A.P."/>
            <person name="Shinohara A."/>
            <person name="Yoshida Y."/>
            <person name="Fujiwara M."/>
            <person name="Mori M."/>
            <person name="Tomita M."/>
            <person name="Arakawa K."/>
        </authorList>
    </citation>
    <scope>NUCLEOTIDE SEQUENCE [LARGE SCALE GENOMIC DNA]</scope>
</reference>
<name>A0A4Y2BHU3_ARAVE</name>
<protein>
    <submittedName>
        <fullName evidence="1">Uncharacterized protein</fullName>
    </submittedName>
</protein>
<dbReference type="Proteomes" id="UP000499080">
    <property type="component" value="Unassembled WGS sequence"/>
</dbReference>
<gene>
    <name evidence="1" type="ORF">AVEN_125864_1</name>
</gene>
<evidence type="ECO:0000313" key="2">
    <source>
        <dbReference type="Proteomes" id="UP000499080"/>
    </source>
</evidence>